<dbReference type="InterPro" id="IPR023365">
    <property type="entry name" value="Sortase_dom-sf"/>
</dbReference>
<sequence length="106" mass="11673">MEGKDLATLVTCTPLGINSHRILVTGERIIPTPAGDLDKAGKHSDLPKFPWWAVLYGTVLLGTGGMTVRYTLRMKRAVSLRDALKREKTRSSSMDADVKNMTSAER</sequence>
<dbReference type="SUPFAM" id="SSF63817">
    <property type="entry name" value="Sortase"/>
    <property type="match status" value="1"/>
</dbReference>
<feature type="region of interest" description="Disordered" evidence="1">
    <location>
        <begin position="83"/>
        <end position="106"/>
    </location>
</feature>
<dbReference type="eggNOG" id="COG3764">
    <property type="taxonomic scope" value="Bacteria"/>
</dbReference>
<protein>
    <submittedName>
        <fullName evidence="3">Sortase</fullName>
    </submittedName>
</protein>
<evidence type="ECO:0000256" key="1">
    <source>
        <dbReference type="SAM" id="MobiDB-lite"/>
    </source>
</evidence>
<reference evidence="3 4" key="1">
    <citation type="submission" date="2014-03" db="EMBL/GenBank/DDBJ databases">
        <title>Genomics of Bifidobacteria.</title>
        <authorList>
            <person name="Ventura M."/>
            <person name="Milani C."/>
            <person name="Lugli G.A."/>
        </authorList>
    </citation>
    <scope>NUCLEOTIDE SEQUENCE [LARGE SCALE GENOMIC DNA]</scope>
    <source>
        <strain evidence="3 4">JCM 13495</strain>
    </source>
</reference>
<evidence type="ECO:0000313" key="4">
    <source>
        <dbReference type="Proteomes" id="UP000029080"/>
    </source>
</evidence>
<feature type="transmembrane region" description="Helical" evidence="2">
    <location>
        <begin position="49"/>
        <end position="72"/>
    </location>
</feature>
<dbReference type="STRING" id="356829.BITS_1481"/>
<name>A0A087EGM0_9BIFI</name>
<keyword evidence="2" id="KW-0472">Membrane</keyword>
<comment type="caution">
    <text evidence="3">The sequence shown here is derived from an EMBL/GenBank/DDBJ whole genome shotgun (WGS) entry which is preliminary data.</text>
</comment>
<evidence type="ECO:0000256" key="2">
    <source>
        <dbReference type="SAM" id="Phobius"/>
    </source>
</evidence>
<gene>
    <name evidence="3" type="ORF">BITS_1481</name>
</gene>
<keyword evidence="4" id="KW-1185">Reference proteome</keyword>
<proteinExistence type="predicted"/>
<dbReference type="Gene3D" id="2.40.260.10">
    <property type="entry name" value="Sortase"/>
    <property type="match status" value="1"/>
</dbReference>
<evidence type="ECO:0000313" key="3">
    <source>
        <dbReference type="EMBL" id="KFJ06921.1"/>
    </source>
</evidence>
<accession>A0A087EGM0</accession>
<dbReference type="Proteomes" id="UP000029080">
    <property type="component" value="Unassembled WGS sequence"/>
</dbReference>
<dbReference type="AlphaFoldDB" id="A0A087EGM0"/>
<dbReference type="EMBL" id="JGZU01000006">
    <property type="protein sequence ID" value="KFJ06921.1"/>
    <property type="molecule type" value="Genomic_DNA"/>
</dbReference>
<keyword evidence="2" id="KW-1133">Transmembrane helix</keyword>
<keyword evidence="2" id="KW-0812">Transmembrane</keyword>
<organism evidence="3 4">
    <name type="scientific">Bifidobacterium tsurumiense</name>
    <dbReference type="NCBI Taxonomy" id="356829"/>
    <lineage>
        <taxon>Bacteria</taxon>
        <taxon>Bacillati</taxon>
        <taxon>Actinomycetota</taxon>
        <taxon>Actinomycetes</taxon>
        <taxon>Bifidobacteriales</taxon>
        <taxon>Bifidobacteriaceae</taxon>
        <taxon>Bifidobacterium</taxon>
    </lineage>
</organism>